<feature type="transmembrane region" description="Helical" evidence="10">
    <location>
        <begin position="309"/>
        <end position="330"/>
    </location>
</feature>
<keyword evidence="9 10" id="KW-0472">Membrane</keyword>
<dbReference type="PROSITE" id="PS50929">
    <property type="entry name" value="ABC_TM1F"/>
    <property type="match status" value="2"/>
</dbReference>
<evidence type="ECO:0000256" key="5">
    <source>
        <dbReference type="ARBA" id="ARBA00022692"/>
    </source>
</evidence>
<dbReference type="FunFam" id="1.20.1560.10:FF:000066">
    <property type="entry name" value="ABC multidrug transporter (Eurofung)"/>
    <property type="match status" value="1"/>
</dbReference>
<keyword evidence="4" id="KW-1003">Cell membrane</keyword>
<dbReference type="Proteomes" id="UP000053328">
    <property type="component" value="Unassembled WGS sequence"/>
</dbReference>
<keyword evidence="5 10" id="KW-0812">Transmembrane</keyword>
<feature type="transmembrane region" description="Helical" evidence="10">
    <location>
        <begin position="32"/>
        <end position="54"/>
    </location>
</feature>
<evidence type="ECO:0000259" key="11">
    <source>
        <dbReference type="PROSITE" id="PS50893"/>
    </source>
</evidence>
<dbReference type="CDD" id="cd18580">
    <property type="entry name" value="ABC_6TM_ABCC_D2"/>
    <property type="match status" value="1"/>
</dbReference>
<keyword evidence="7" id="KW-0067">ATP-binding</keyword>
<dbReference type="Gene3D" id="1.20.1560.10">
    <property type="entry name" value="ABC transporter type 1, transmembrane domain"/>
    <property type="match status" value="2"/>
</dbReference>
<evidence type="ECO:0008006" key="15">
    <source>
        <dbReference type="Google" id="ProtNLM"/>
    </source>
</evidence>
<dbReference type="InterPro" id="IPR017871">
    <property type="entry name" value="ABC_transporter-like_CS"/>
</dbReference>
<dbReference type="InterPro" id="IPR056227">
    <property type="entry name" value="TMD0_ABC"/>
</dbReference>
<dbReference type="RefSeq" id="XP_016234602.1">
    <property type="nucleotide sequence ID" value="XM_016381500.1"/>
</dbReference>
<dbReference type="EMBL" id="KN847496">
    <property type="protein sequence ID" value="KIW14386.1"/>
    <property type="molecule type" value="Genomic_DNA"/>
</dbReference>
<dbReference type="InterPro" id="IPR003439">
    <property type="entry name" value="ABC_transporter-like_ATP-bd"/>
</dbReference>
<dbReference type="InterPro" id="IPR003593">
    <property type="entry name" value="AAA+_ATPase"/>
</dbReference>
<dbReference type="InterPro" id="IPR011527">
    <property type="entry name" value="ABC1_TM_dom"/>
</dbReference>
<organism evidence="13 14">
    <name type="scientific">Exophiala spinifera</name>
    <dbReference type="NCBI Taxonomy" id="91928"/>
    <lineage>
        <taxon>Eukaryota</taxon>
        <taxon>Fungi</taxon>
        <taxon>Dikarya</taxon>
        <taxon>Ascomycota</taxon>
        <taxon>Pezizomycotina</taxon>
        <taxon>Eurotiomycetes</taxon>
        <taxon>Chaetothyriomycetidae</taxon>
        <taxon>Chaetothyriales</taxon>
        <taxon>Herpotrichiellaceae</taxon>
        <taxon>Exophiala</taxon>
    </lineage>
</organism>
<feature type="domain" description="ABC transmembrane type-1" evidence="12">
    <location>
        <begin position="900"/>
        <end position="1180"/>
    </location>
</feature>
<dbReference type="InterPro" id="IPR027417">
    <property type="entry name" value="P-loop_NTPase"/>
</dbReference>
<feature type="domain" description="ABC transmembrane type-1" evidence="12">
    <location>
        <begin position="277"/>
        <end position="552"/>
    </location>
</feature>
<dbReference type="InterPro" id="IPR044746">
    <property type="entry name" value="ABCC_6TM_D1"/>
</dbReference>
<dbReference type="GO" id="GO:0005524">
    <property type="term" value="F:ATP binding"/>
    <property type="evidence" value="ECO:0007669"/>
    <property type="project" value="UniProtKB-KW"/>
</dbReference>
<evidence type="ECO:0000313" key="14">
    <source>
        <dbReference type="Proteomes" id="UP000053328"/>
    </source>
</evidence>
<feature type="transmembrane region" description="Helical" evidence="10">
    <location>
        <begin position="101"/>
        <end position="120"/>
    </location>
</feature>
<dbReference type="InterPro" id="IPR050173">
    <property type="entry name" value="ABC_transporter_C-like"/>
</dbReference>
<feature type="transmembrane region" description="Helical" evidence="10">
    <location>
        <begin position="899"/>
        <end position="920"/>
    </location>
</feature>
<evidence type="ECO:0000259" key="12">
    <source>
        <dbReference type="PROSITE" id="PS50929"/>
    </source>
</evidence>
<evidence type="ECO:0000256" key="3">
    <source>
        <dbReference type="ARBA" id="ARBA00022448"/>
    </source>
</evidence>
<dbReference type="FunFam" id="3.40.50.300:FF:000838">
    <property type="entry name" value="ABC multidrug transporter (Eurofung)"/>
    <property type="match status" value="1"/>
</dbReference>
<dbReference type="GO" id="GO:0016887">
    <property type="term" value="F:ATP hydrolysis activity"/>
    <property type="evidence" value="ECO:0007669"/>
    <property type="project" value="InterPro"/>
</dbReference>
<dbReference type="CDD" id="cd18579">
    <property type="entry name" value="ABC_6TM_ABCC_D1"/>
    <property type="match status" value="1"/>
</dbReference>
<gene>
    <name evidence="13" type="ORF">PV08_07168</name>
</gene>
<dbReference type="Pfam" id="PF00664">
    <property type="entry name" value="ABC_membrane"/>
    <property type="match status" value="1"/>
</dbReference>
<keyword evidence="6" id="KW-0547">Nucleotide-binding</keyword>
<dbReference type="Gene3D" id="3.40.50.300">
    <property type="entry name" value="P-loop containing nucleotide triphosphate hydrolases"/>
    <property type="match status" value="2"/>
</dbReference>
<dbReference type="PROSITE" id="PS00211">
    <property type="entry name" value="ABC_TRANSPORTER_1"/>
    <property type="match status" value="1"/>
</dbReference>
<dbReference type="GO" id="GO:0140359">
    <property type="term" value="F:ABC-type transporter activity"/>
    <property type="evidence" value="ECO:0007669"/>
    <property type="project" value="InterPro"/>
</dbReference>
<keyword evidence="14" id="KW-1185">Reference proteome</keyword>
<evidence type="ECO:0000256" key="8">
    <source>
        <dbReference type="ARBA" id="ARBA00022989"/>
    </source>
</evidence>
<keyword evidence="3" id="KW-0813">Transport</keyword>
<dbReference type="OrthoDB" id="6500128at2759"/>
<evidence type="ECO:0000256" key="2">
    <source>
        <dbReference type="ARBA" id="ARBA00009726"/>
    </source>
</evidence>
<evidence type="ECO:0000256" key="4">
    <source>
        <dbReference type="ARBA" id="ARBA00022475"/>
    </source>
</evidence>
<dbReference type="GO" id="GO:0005886">
    <property type="term" value="C:plasma membrane"/>
    <property type="evidence" value="ECO:0007669"/>
    <property type="project" value="UniProtKB-SubCell"/>
</dbReference>
<feature type="transmembrane region" description="Helical" evidence="10">
    <location>
        <begin position="389"/>
        <end position="420"/>
    </location>
</feature>
<dbReference type="PANTHER" id="PTHR24223">
    <property type="entry name" value="ATP-BINDING CASSETTE SUB-FAMILY C"/>
    <property type="match status" value="1"/>
</dbReference>
<dbReference type="InterPro" id="IPR036640">
    <property type="entry name" value="ABC1_TM_sf"/>
</dbReference>
<feature type="transmembrane region" description="Helical" evidence="10">
    <location>
        <begin position="1122"/>
        <end position="1143"/>
    </location>
</feature>
<evidence type="ECO:0000256" key="1">
    <source>
        <dbReference type="ARBA" id="ARBA00004651"/>
    </source>
</evidence>
<comment type="similarity">
    <text evidence="2">Belongs to the ABC transporter superfamily. ABCC family. Conjugate transporter (TC 3.A.1.208) subfamily.</text>
</comment>
<proteinExistence type="inferred from homology"/>
<feature type="domain" description="ABC transporter" evidence="11">
    <location>
        <begin position="1217"/>
        <end position="1452"/>
    </location>
</feature>
<feature type="domain" description="ABC transporter" evidence="11">
    <location>
        <begin position="603"/>
        <end position="837"/>
    </location>
</feature>
<evidence type="ECO:0000256" key="7">
    <source>
        <dbReference type="ARBA" id="ARBA00022840"/>
    </source>
</evidence>
<dbReference type="STRING" id="91928.A0A0D1YHI3"/>
<dbReference type="SUPFAM" id="SSF90123">
    <property type="entry name" value="ABC transporter transmembrane region"/>
    <property type="match status" value="2"/>
</dbReference>
<feature type="transmembrane region" description="Helical" evidence="10">
    <location>
        <begin position="1014"/>
        <end position="1035"/>
    </location>
</feature>
<feature type="transmembrane region" description="Helical" evidence="10">
    <location>
        <begin position="255"/>
        <end position="273"/>
    </location>
</feature>
<dbReference type="Pfam" id="PF00005">
    <property type="entry name" value="ABC_tran"/>
    <property type="match status" value="2"/>
</dbReference>
<dbReference type="SUPFAM" id="SSF52540">
    <property type="entry name" value="P-loop containing nucleoside triphosphate hydrolases"/>
    <property type="match status" value="2"/>
</dbReference>
<evidence type="ECO:0000256" key="6">
    <source>
        <dbReference type="ARBA" id="ARBA00022741"/>
    </source>
</evidence>
<dbReference type="PANTHER" id="PTHR24223:SF404">
    <property type="entry name" value="ABC MULTIDRUG TRANSPORTER (EUROFUNG)-RELATED"/>
    <property type="match status" value="1"/>
</dbReference>
<evidence type="ECO:0000313" key="13">
    <source>
        <dbReference type="EMBL" id="KIW14386.1"/>
    </source>
</evidence>
<accession>A0A0D1YHI3</accession>
<feature type="transmembrane region" description="Helical" evidence="10">
    <location>
        <begin position="940"/>
        <end position="965"/>
    </location>
</feature>
<comment type="subcellular location">
    <subcellularLocation>
        <location evidence="1">Cell membrane</location>
        <topology evidence="1">Multi-pass membrane protein</topology>
    </subcellularLocation>
</comment>
<keyword evidence="8 10" id="KW-1133">Transmembrane helix</keyword>
<dbReference type="HOGENOM" id="CLU_000604_27_5_1"/>
<evidence type="ECO:0000256" key="9">
    <source>
        <dbReference type="ARBA" id="ARBA00023136"/>
    </source>
</evidence>
<feature type="transmembrane region" description="Helical" evidence="10">
    <location>
        <begin position="522"/>
        <end position="544"/>
    </location>
</feature>
<dbReference type="CDD" id="cd03244">
    <property type="entry name" value="ABCC_MRP_domain2"/>
    <property type="match status" value="1"/>
</dbReference>
<dbReference type="PROSITE" id="PS50893">
    <property type="entry name" value="ABC_TRANSPORTER_2"/>
    <property type="match status" value="2"/>
</dbReference>
<dbReference type="GeneID" id="27334251"/>
<feature type="transmembrane region" description="Helical" evidence="10">
    <location>
        <begin position="1041"/>
        <end position="1058"/>
    </location>
</feature>
<reference evidence="13 14" key="1">
    <citation type="submission" date="2015-01" db="EMBL/GenBank/DDBJ databases">
        <title>The Genome Sequence of Exophiala spinifera CBS89968.</title>
        <authorList>
            <consortium name="The Broad Institute Genomics Platform"/>
            <person name="Cuomo C."/>
            <person name="de Hoog S."/>
            <person name="Gorbushina A."/>
            <person name="Stielow B."/>
            <person name="Teixiera M."/>
            <person name="Abouelleil A."/>
            <person name="Chapman S.B."/>
            <person name="Priest M."/>
            <person name="Young S.K."/>
            <person name="Wortman J."/>
            <person name="Nusbaum C."/>
            <person name="Birren B."/>
        </authorList>
    </citation>
    <scope>NUCLEOTIDE SEQUENCE [LARGE SCALE GENOMIC DNA]</scope>
    <source>
        <strain evidence="13 14">CBS 89968</strain>
    </source>
</reference>
<name>A0A0D1YHI3_9EURO</name>
<dbReference type="InterPro" id="IPR044726">
    <property type="entry name" value="ABCC_6TM_D2"/>
</dbReference>
<dbReference type="FunFam" id="1.20.1560.10:FF:000055">
    <property type="entry name" value="ABC multidrug transporter (Eurofung)"/>
    <property type="match status" value="1"/>
</dbReference>
<feature type="transmembrane region" description="Helical" evidence="10">
    <location>
        <begin position="486"/>
        <end position="516"/>
    </location>
</feature>
<dbReference type="SMART" id="SM00382">
    <property type="entry name" value="AAA"/>
    <property type="match status" value="2"/>
</dbReference>
<dbReference type="VEuPathDB" id="FungiDB:PV08_07168"/>
<dbReference type="Pfam" id="PF24357">
    <property type="entry name" value="TMD0_ABC"/>
    <property type="match status" value="1"/>
</dbReference>
<protein>
    <recommendedName>
        <fullName evidence="15">ABC transporter</fullName>
    </recommendedName>
</protein>
<feature type="transmembrane region" description="Helical" evidence="10">
    <location>
        <begin position="75"/>
        <end position="95"/>
    </location>
</feature>
<sequence length="1453" mass="160578">MAGCPSDSDQFFGPRVPSSCRSLDFTLFFEDVFLGCLPAALFIFLSPSSVFMLVRRPPLKPSCRSPSFIAQSAALLANTTALLVMLVLRIQISAFRTRASLAADILSLVATGIVQVFLFWDHRRSLRPSTAPSLYLTASILSGVVRTRTLWLISPPVPVPVASTVALGSSSVALLLQSRKKHIPPSTDNQPFAPEQLSGIWSRTIFAWIVPLLRTGHSKIISLHDLPSLDQKLRSIRLADELSSTWARYDQKRRYSLFYACIHAYVFSFLSPIVPRLCLAAFTFSQPFLIATTVKFVDQQNLDSHSGKGIIAGWALVYLGIAVCKSIYWYQNVRFTTRLRGGLSALVYRQSLHMRSFESGEHTAMALMSTDVERLANGMLSFHEVWTSLVSIAVASWLLGLQLSIACLMPVLLVTAFVAITSKVSILTKDAQVAWIKQVQERLRVTGATLNVVKTVKMAGLDGVVSEAIQRLRVREIQSSAVYRKLLTVTVFLSLAPMNLAPVLTFSMYTVIAVFWKNETLLTVQAFTSVSLIALLTSPVVIFIQSLPNFVQCLGLFERIQEFCSGDLGVHDGNRCSQVADYVGVSEKSVDVGPEPDQGRKSIELSRVSFCWSKDRPPVLKSLDATIHRGNITVIAGPVGAGKSALLKSLLGELIPVSASPESTSKQYEILSEGAAYCAQQPWLENGTIFQNIIGQSVYDQRWYSSVKAACALDVDIESLQHADQTRIGSEGVSLSGGQKQRVALARAVYSRRKTILLDDVFSSMDMRTANIVSNRLFGKHGLLRKPHITVIIATYTGNIMAFADAIVILEDGRITEVGTPSSLLGKSSYVHKLGRKSVQDSETVEEVPPSELLPPDEFSHRLQEASEEAVDTEHDLRRKNGDLSVYQYYFQSAGAGVVALYLTFVTLLEFCTNFSVVLLKWWSEANEKQPNHDVGLWMGLYAMLAMLGTLGIFVSAWVAFVFVISNTAIRFHTDLLETTFRSSFRVLAATDHGQLLNRFSHDMELIDMELPIVLVNYTSTAVSCFISLIILAIFSKYLGVSLPLLAVLVYFLQRFYLQTSRQMRLLSIEARAPLYTHFTESVAGAVTIRAFGWQSQYEKKCCHHIDVAQAPAYLQSCIQHWLNFVLDVLVTVLAVVLVATVVTWHDKFSSGSVGVGLIMVTGFNEILARLIQNLTKAESSVGAVARVMRFVRETEPEDPRDQLGSTPPDWPSNGAVEFVSIVASYQGVSRNAEQAVLRNISLEIRPGQHIAICGRTGSGKTSLASCLVQMMVVHEGHIIVDGVDVSKLSPQDLRSRLNVVPQDLLLLPGSLRTNIDPFQVASDDTIVASLMRVGLWDMVREQGGLDVAIDVAAWSMGQRQLLCLCRAMVRQSKVLILDEITSSVDSETESKIQDIIDNEFRACTVLAVMHRLDHILRYDMVALLEDGRLLEYDQPGVLLAQESKFAQLYQKV</sequence>
<evidence type="ECO:0000256" key="10">
    <source>
        <dbReference type="SAM" id="Phobius"/>
    </source>
</evidence>